<dbReference type="PATRIC" id="fig|1179773.3.peg.5687"/>
<accession>K0K3J9</accession>
<dbReference type="EMBL" id="HE804045">
    <property type="protein sequence ID" value="CCH32906.1"/>
    <property type="molecule type" value="Genomic_DNA"/>
</dbReference>
<keyword evidence="2" id="KW-0597">Phosphoprotein</keyword>
<gene>
    <name evidence="4" type="ordered locus">BN6_56470</name>
</gene>
<keyword evidence="1" id="KW-0238">DNA-binding</keyword>
<dbReference type="GO" id="GO:0005829">
    <property type="term" value="C:cytosol"/>
    <property type="evidence" value="ECO:0007669"/>
    <property type="project" value="TreeGrafter"/>
</dbReference>
<reference evidence="4 5" key="1">
    <citation type="journal article" date="2012" name="BMC Genomics">
        <title>Complete genome sequence of Saccharothrix espanaensis DSM 44229T and comparison to the other completely sequenced Pseudonocardiaceae.</title>
        <authorList>
            <person name="Strobel T."/>
            <person name="Al-Dilaimi A."/>
            <person name="Blom J."/>
            <person name="Gessner A."/>
            <person name="Kalinowski J."/>
            <person name="Luzhetska M."/>
            <person name="Puhler A."/>
            <person name="Szczepanowski R."/>
            <person name="Bechthold A."/>
            <person name="Ruckert C."/>
        </authorList>
    </citation>
    <scope>NUCLEOTIDE SEQUENCE [LARGE SCALE GENOMIC DNA]</scope>
    <source>
        <strain evidence="5">ATCC 51144 / DSM 44229 / JCM 9112 / NBRC 15066 / NRRL 15764</strain>
    </source>
</reference>
<dbReference type="PANTHER" id="PTHR48111">
    <property type="entry name" value="REGULATOR OF RPOS"/>
    <property type="match status" value="1"/>
</dbReference>
<sequence length="56" mass="6184">MRNAYDVIVLDVMLPGLNGYRVCARLRAAEMWTPILMLTAKDGEWDEAEGLDTGAA</sequence>
<dbReference type="PANTHER" id="PTHR48111:SF36">
    <property type="entry name" value="TRANSCRIPTIONAL REGULATORY PROTEIN CUTR"/>
    <property type="match status" value="1"/>
</dbReference>
<dbReference type="SUPFAM" id="SSF52172">
    <property type="entry name" value="CheY-like"/>
    <property type="match status" value="1"/>
</dbReference>
<protein>
    <submittedName>
        <fullName evidence="4">Response regulator receiver domain protein</fullName>
    </submittedName>
</protein>
<dbReference type="GO" id="GO:0032993">
    <property type="term" value="C:protein-DNA complex"/>
    <property type="evidence" value="ECO:0007669"/>
    <property type="project" value="TreeGrafter"/>
</dbReference>
<dbReference type="InterPro" id="IPR011006">
    <property type="entry name" value="CheY-like_superfamily"/>
</dbReference>
<name>K0K3J9_SACES</name>
<dbReference type="eggNOG" id="COG0745">
    <property type="taxonomic scope" value="Bacteria"/>
</dbReference>
<dbReference type="STRING" id="1179773.BN6_56470"/>
<feature type="modified residue" description="4-aspartylphosphate" evidence="2">
    <location>
        <position position="11"/>
    </location>
</feature>
<keyword evidence="5" id="KW-1185">Reference proteome</keyword>
<dbReference type="GO" id="GO:0000976">
    <property type="term" value="F:transcription cis-regulatory region binding"/>
    <property type="evidence" value="ECO:0007669"/>
    <property type="project" value="TreeGrafter"/>
</dbReference>
<evidence type="ECO:0000256" key="1">
    <source>
        <dbReference type="ARBA" id="ARBA00023125"/>
    </source>
</evidence>
<dbReference type="Pfam" id="PF00072">
    <property type="entry name" value="Response_reg"/>
    <property type="match status" value="1"/>
</dbReference>
<dbReference type="InterPro" id="IPR001789">
    <property type="entry name" value="Sig_transdc_resp-reg_receiver"/>
</dbReference>
<dbReference type="PROSITE" id="PS50110">
    <property type="entry name" value="RESPONSE_REGULATORY"/>
    <property type="match status" value="1"/>
</dbReference>
<dbReference type="AlphaFoldDB" id="K0K3J9"/>
<dbReference type="GO" id="GO:0006355">
    <property type="term" value="P:regulation of DNA-templated transcription"/>
    <property type="evidence" value="ECO:0007669"/>
    <property type="project" value="TreeGrafter"/>
</dbReference>
<evidence type="ECO:0000256" key="2">
    <source>
        <dbReference type="PROSITE-ProRule" id="PRU00169"/>
    </source>
</evidence>
<organism evidence="4 5">
    <name type="scientific">Saccharothrix espanaensis (strain ATCC 51144 / DSM 44229 / JCM 9112 / NBRC 15066 / NRRL 15764)</name>
    <dbReference type="NCBI Taxonomy" id="1179773"/>
    <lineage>
        <taxon>Bacteria</taxon>
        <taxon>Bacillati</taxon>
        <taxon>Actinomycetota</taxon>
        <taxon>Actinomycetes</taxon>
        <taxon>Pseudonocardiales</taxon>
        <taxon>Pseudonocardiaceae</taxon>
        <taxon>Saccharothrix</taxon>
    </lineage>
</organism>
<proteinExistence type="predicted"/>
<evidence type="ECO:0000313" key="5">
    <source>
        <dbReference type="Proteomes" id="UP000006281"/>
    </source>
</evidence>
<dbReference type="KEGG" id="sesp:BN6_56470"/>
<evidence type="ECO:0000259" key="3">
    <source>
        <dbReference type="PROSITE" id="PS50110"/>
    </source>
</evidence>
<dbReference type="HOGENOM" id="CLU_3011634_0_0_11"/>
<feature type="domain" description="Response regulatory" evidence="3">
    <location>
        <begin position="1"/>
        <end position="56"/>
    </location>
</feature>
<dbReference type="Proteomes" id="UP000006281">
    <property type="component" value="Chromosome"/>
</dbReference>
<dbReference type="GO" id="GO:0000156">
    <property type="term" value="F:phosphorelay response regulator activity"/>
    <property type="evidence" value="ECO:0007669"/>
    <property type="project" value="TreeGrafter"/>
</dbReference>
<dbReference type="Gene3D" id="3.40.50.2300">
    <property type="match status" value="1"/>
</dbReference>
<dbReference type="InterPro" id="IPR039420">
    <property type="entry name" value="WalR-like"/>
</dbReference>
<evidence type="ECO:0000313" key="4">
    <source>
        <dbReference type="EMBL" id="CCH32906.1"/>
    </source>
</evidence>